<sequence length="100" mass="12455">MTYMCKKEQTRSFVRIWEIKKFPHIISFFLKSKIYRLIYFTSLIFFLFFLKKNQKIKTFYPFKILFILISNYPLHLNFHILVFEGTYKYFSNSFIKNFIC</sequence>
<reference evidence="2 3" key="2">
    <citation type="submission" date="2017-10" db="EMBL/GenBank/DDBJ databases">
        <title>Extensive intraspecific genome diversity in a model arbuscular mycorrhizal fungus.</title>
        <authorList>
            <person name="Chen E.C.H."/>
            <person name="Morin E."/>
            <person name="Baudet D."/>
            <person name="Noel J."/>
            <person name="Ndikumana S."/>
            <person name="Charron P."/>
            <person name="St-Onge C."/>
            <person name="Giorgi J."/>
            <person name="Grigoriev I.V."/>
            <person name="Roux C."/>
            <person name="Martin F.M."/>
            <person name="Corradi N."/>
        </authorList>
    </citation>
    <scope>NUCLEOTIDE SEQUENCE [LARGE SCALE GENOMIC DNA]</scope>
    <source>
        <strain evidence="2 3">C2</strain>
    </source>
</reference>
<feature type="transmembrane region" description="Helical" evidence="1">
    <location>
        <begin position="34"/>
        <end position="50"/>
    </location>
</feature>
<proteinExistence type="predicted"/>
<evidence type="ECO:0000256" key="1">
    <source>
        <dbReference type="SAM" id="Phobius"/>
    </source>
</evidence>
<dbReference type="EMBL" id="LLXL01000051">
    <property type="protein sequence ID" value="PKK79263.1"/>
    <property type="molecule type" value="Genomic_DNA"/>
</dbReference>
<reference evidence="2 3" key="1">
    <citation type="submission" date="2016-04" db="EMBL/GenBank/DDBJ databases">
        <title>Genome analyses suggest a sexual origin of heterokaryosis in a supposedly ancient asexual fungus.</title>
        <authorList>
            <person name="Ropars J."/>
            <person name="Sedzielewska K."/>
            <person name="Noel J."/>
            <person name="Charron P."/>
            <person name="Farinelli L."/>
            <person name="Marton T."/>
            <person name="Kruger M."/>
            <person name="Pelin A."/>
            <person name="Brachmann A."/>
            <person name="Corradi N."/>
        </authorList>
    </citation>
    <scope>NUCLEOTIDE SEQUENCE [LARGE SCALE GENOMIC DNA]</scope>
    <source>
        <strain evidence="2 3">C2</strain>
    </source>
</reference>
<name>A0A2N1NZG0_9GLOM</name>
<gene>
    <name evidence="2" type="ORF">RhiirC2_421024</name>
</gene>
<comment type="caution">
    <text evidence="2">The sequence shown here is derived from an EMBL/GenBank/DDBJ whole genome shotgun (WGS) entry which is preliminary data.</text>
</comment>
<keyword evidence="1" id="KW-1133">Transmembrane helix</keyword>
<organism evidence="2 3">
    <name type="scientific">Rhizophagus irregularis</name>
    <dbReference type="NCBI Taxonomy" id="588596"/>
    <lineage>
        <taxon>Eukaryota</taxon>
        <taxon>Fungi</taxon>
        <taxon>Fungi incertae sedis</taxon>
        <taxon>Mucoromycota</taxon>
        <taxon>Glomeromycotina</taxon>
        <taxon>Glomeromycetes</taxon>
        <taxon>Glomerales</taxon>
        <taxon>Glomeraceae</taxon>
        <taxon>Rhizophagus</taxon>
    </lineage>
</organism>
<feature type="transmembrane region" description="Helical" evidence="1">
    <location>
        <begin position="62"/>
        <end position="83"/>
    </location>
</feature>
<protein>
    <submittedName>
        <fullName evidence="2">Uncharacterized protein</fullName>
    </submittedName>
</protein>
<evidence type="ECO:0000313" key="2">
    <source>
        <dbReference type="EMBL" id="PKK79263.1"/>
    </source>
</evidence>
<dbReference type="Proteomes" id="UP000233469">
    <property type="component" value="Unassembled WGS sequence"/>
</dbReference>
<keyword evidence="1" id="KW-0812">Transmembrane</keyword>
<dbReference type="AlphaFoldDB" id="A0A2N1NZG0"/>
<accession>A0A2N1NZG0</accession>
<evidence type="ECO:0000313" key="3">
    <source>
        <dbReference type="Proteomes" id="UP000233469"/>
    </source>
</evidence>
<keyword evidence="1" id="KW-0472">Membrane</keyword>